<dbReference type="EMBL" id="LGHB01000003">
    <property type="protein sequence ID" value="KUK97230.1"/>
    <property type="molecule type" value="Genomic_DNA"/>
</dbReference>
<comment type="caution">
    <text evidence="2">The sequence shown here is derived from an EMBL/GenBank/DDBJ whole genome shotgun (WGS) entry which is preliminary data.</text>
</comment>
<dbReference type="PATRIC" id="fig|301375.6.peg.291"/>
<dbReference type="AlphaFoldDB" id="A0A101ILT2"/>
<evidence type="ECO:0000313" key="3">
    <source>
        <dbReference type="Proteomes" id="UP000053961"/>
    </source>
</evidence>
<proteinExistence type="predicted"/>
<name>A0A101ILT2_9EURY</name>
<keyword evidence="1" id="KW-0175">Coiled coil</keyword>
<gene>
    <name evidence="2" type="ORF">XE07_0385</name>
</gene>
<sequence>MSDLDDIARLSLNQTSIQGQPSRENIIQRPLKDTNQLEYKRELAKKRIAMLDTELQIAKKKLKSIEEALRTGRVKVEVVLQIFSGRPDPAWTLSEREIEELRKLLDLGLMKPLKGRQEPKMGLGYRGFLILNEAGIRGIPERMEVARHTVTIYGTGIEEAPEVDKKYATISMVRAGKVDRSYYEDVNRIEIWLLEQAVKRGYSDEIEHFGGPSMK</sequence>
<evidence type="ECO:0000313" key="2">
    <source>
        <dbReference type="EMBL" id="KUK97230.1"/>
    </source>
</evidence>
<dbReference type="Proteomes" id="UP000053961">
    <property type="component" value="Unassembled WGS sequence"/>
</dbReference>
<feature type="coiled-coil region" evidence="1">
    <location>
        <begin position="41"/>
        <end position="68"/>
    </location>
</feature>
<evidence type="ECO:0000256" key="1">
    <source>
        <dbReference type="SAM" id="Coils"/>
    </source>
</evidence>
<organism evidence="2 3">
    <name type="scientific">Methanothrix harundinacea</name>
    <dbReference type="NCBI Taxonomy" id="301375"/>
    <lineage>
        <taxon>Archaea</taxon>
        <taxon>Methanobacteriati</taxon>
        <taxon>Methanobacteriota</taxon>
        <taxon>Stenosarchaea group</taxon>
        <taxon>Methanomicrobia</taxon>
        <taxon>Methanotrichales</taxon>
        <taxon>Methanotrichaceae</taxon>
        <taxon>Methanothrix</taxon>
    </lineage>
</organism>
<reference evidence="3" key="1">
    <citation type="journal article" date="2015" name="MBio">
        <title>Genome-Resolved Metagenomic Analysis Reveals Roles for Candidate Phyla and Other Microbial Community Members in Biogeochemical Transformations in Oil Reservoirs.</title>
        <authorList>
            <person name="Hu P."/>
            <person name="Tom L."/>
            <person name="Singh A."/>
            <person name="Thomas B.C."/>
            <person name="Baker B.J."/>
            <person name="Piceno Y.M."/>
            <person name="Andersen G.L."/>
            <person name="Banfield J.F."/>
        </authorList>
    </citation>
    <scope>NUCLEOTIDE SEQUENCE [LARGE SCALE GENOMIC DNA]</scope>
</reference>
<protein>
    <submittedName>
        <fullName evidence="2">Uncharacterized protein</fullName>
    </submittedName>
</protein>
<accession>A0A101ILT2</accession>